<evidence type="ECO:0000256" key="3">
    <source>
        <dbReference type="ARBA" id="ARBA00022723"/>
    </source>
</evidence>
<feature type="site" description="Interaction with DNA" evidence="10">
    <location>
        <position position="139"/>
    </location>
</feature>
<dbReference type="PANTHER" id="PTHR42785">
    <property type="entry name" value="DNA TOPOISOMERASE, TYPE IA, CORE"/>
    <property type="match status" value="1"/>
</dbReference>
<keyword evidence="9 10" id="KW-0413">Isomerase</keyword>
<keyword evidence="8 10" id="KW-0238">DNA-binding</keyword>
<accession>V6LH34</accession>
<dbReference type="InterPro" id="IPR023405">
    <property type="entry name" value="Topo_IA_core_domain"/>
</dbReference>
<keyword evidence="7 10" id="KW-0799">Topoisomerase</keyword>
<evidence type="ECO:0000256" key="2">
    <source>
        <dbReference type="ARBA" id="ARBA00009446"/>
    </source>
</evidence>
<dbReference type="AlphaFoldDB" id="V6LH34"/>
<dbReference type="InterPro" id="IPR000380">
    <property type="entry name" value="Topo_IA"/>
</dbReference>
<feature type="site" description="Interaction with DNA" evidence="10">
    <location>
        <position position="484"/>
    </location>
</feature>
<dbReference type="InterPro" id="IPR003602">
    <property type="entry name" value="Topo_IA_DNA-bd_dom"/>
</dbReference>
<feature type="active site" description="O-(5'-phospho-DNA)-tyrosine intermediate" evidence="10">
    <location>
        <position position="297"/>
    </location>
</feature>
<gene>
    <name evidence="10" type="primary">topA</name>
    <name evidence="13" type="ORF">N871_06305</name>
</gene>
<dbReference type="HAMAP" id="MF_00952">
    <property type="entry name" value="Topoisom_1_prok"/>
    <property type="match status" value="1"/>
</dbReference>
<evidence type="ECO:0000256" key="8">
    <source>
        <dbReference type="ARBA" id="ARBA00023125"/>
    </source>
</evidence>
<dbReference type="NCBIfam" id="TIGR01051">
    <property type="entry name" value="topA_bact"/>
    <property type="match status" value="1"/>
</dbReference>
<proteinExistence type="inferred from homology"/>
<feature type="site" description="Interaction with DNA" evidence="10">
    <location>
        <position position="143"/>
    </location>
</feature>
<dbReference type="SMART" id="SM00436">
    <property type="entry name" value="TOP1Bc"/>
    <property type="match status" value="1"/>
</dbReference>
<dbReference type="RefSeq" id="WP_023526886.1">
    <property type="nucleotide sequence ID" value="NZ_AWNG01000025.1"/>
</dbReference>
<feature type="site" description="Interaction with DNA" evidence="10">
    <location>
        <position position="32"/>
    </location>
</feature>
<dbReference type="PATRIC" id="fig|1386083.3.peg.1273"/>
<dbReference type="Pfam" id="PF01131">
    <property type="entry name" value="Topoisom_bac"/>
    <property type="match status" value="1"/>
</dbReference>
<dbReference type="PRINTS" id="PR00417">
    <property type="entry name" value="PRTPISMRASEI"/>
</dbReference>
<organism evidence="13 14">
    <name type="scientific">Helicobacter pylori X47-2AL</name>
    <dbReference type="NCBI Taxonomy" id="1386083"/>
    <lineage>
        <taxon>Bacteria</taxon>
        <taxon>Pseudomonadati</taxon>
        <taxon>Campylobacterota</taxon>
        <taxon>Epsilonproteobacteria</taxon>
        <taxon>Campylobacterales</taxon>
        <taxon>Helicobacteraceae</taxon>
        <taxon>Helicobacter</taxon>
    </lineage>
</organism>
<dbReference type="EMBL" id="AWNG01000025">
    <property type="protein sequence ID" value="EST40164.1"/>
    <property type="molecule type" value="Genomic_DNA"/>
</dbReference>
<dbReference type="PROSITE" id="PS50880">
    <property type="entry name" value="TOPRIM"/>
    <property type="match status" value="1"/>
</dbReference>
<evidence type="ECO:0000256" key="6">
    <source>
        <dbReference type="ARBA" id="ARBA00022842"/>
    </source>
</evidence>
<dbReference type="GO" id="GO:0005694">
    <property type="term" value="C:chromosome"/>
    <property type="evidence" value="ECO:0007669"/>
    <property type="project" value="InterPro"/>
</dbReference>
<feature type="domain" description="Topo IA-type catalytic" evidence="12">
    <location>
        <begin position="129"/>
        <end position="552"/>
    </location>
</feature>
<comment type="catalytic activity">
    <reaction evidence="1 10">
        <text>ATP-independent breakage of single-stranded DNA, followed by passage and rejoining.</text>
        <dbReference type="EC" id="5.6.2.1"/>
    </reaction>
</comment>
<comment type="function">
    <text evidence="10">Releases the supercoiling and torsional tension of DNA, which is introduced during the DNA replication and transcription, by transiently cleaving and rejoining one strand of the DNA duplex. Introduces a single-strand break via transesterification at a target site in duplex DNA. The scissile phosphodiester is attacked by the catalytic tyrosine of the enzyme, resulting in the formation of a DNA-(5'-phosphotyrosyl)-enzyme intermediate and the expulsion of a 3'-OH DNA strand. The free DNA strand then undergoes passage around the unbroken strand, thus removing DNA supercoils. Finally, in the religation step, the DNA 3'-OH attacks the covalent intermediate to expel the active-site tyrosine and restore the DNA phosphodiester backbone.</text>
</comment>
<keyword evidence="6" id="KW-0460">Magnesium</keyword>
<evidence type="ECO:0000259" key="11">
    <source>
        <dbReference type="PROSITE" id="PS50880"/>
    </source>
</evidence>
<evidence type="ECO:0000256" key="7">
    <source>
        <dbReference type="ARBA" id="ARBA00023029"/>
    </source>
</evidence>
<dbReference type="SMART" id="SM00437">
    <property type="entry name" value="TOP1Ac"/>
    <property type="match status" value="1"/>
</dbReference>
<dbReference type="GO" id="GO:0003677">
    <property type="term" value="F:DNA binding"/>
    <property type="evidence" value="ECO:0007669"/>
    <property type="project" value="UniProtKB-KW"/>
</dbReference>
<dbReference type="EC" id="5.6.2.1" evidence="10"/>
<dbReference type="PROSITE" id="PS52039">
    <property type="entry name" value="TOPO_IA_2"/>
    <property type="match status" value="1"/>
</dbReference>
<dbReference type="PROSITE" id="PS00396">
    <property type="entry name" value="TOPO_IA_1"/>
    <property type="match status" value="1"/>
</dbReference>
<protein>
    <recommendedName>
        <fullName evidence="10">DNA topoisomerase 1</fullName>
        <ecNumber evidence="10">5.6.2.1</ecNumber>
    </recommendedName>
    <alternativeName>
        <fullName evidence="10">DNA topoisomerase I</fullName>
    </alternativeName>
</protein>
<dbReference type="PANTHER" id="PTHR42785:SF1">
    <property type="entry name" value="DNA TOPOISOMERASE"/>
    <property type="match status" value="1"/>
</dbReference>
<dbReference type="Gene3D" id="1.10.460.10">
    <property type="entry name" value="Topoisomerase I, domain 2"/>
    <property type="match status" value="1"/>
</dbReference>
<evidence type="ECO:0000256" key="9">
    <source>
        <dbReference type="ARBA" id="ARBA00023235"/>
    </source>
</evidence>
<feature type="site" description="Interaction with DNA" evidence="10">
    <location>
        <position position="299"/>
    </location>
</feature>
<keyword evidence="4" id="KW-0863">Zinc-finger</keyword>
<dbReference type="InterPro" id="IPR003601">
    <property type="entry name" value="Topo_IA_2"/>
</dbReference>
<evidence type="ECO:0000256" key="5">
    <source>
        <dbReference type="ARBA" id="ARBA00022833"/>
    </source>
</evidence>
<dbReference type="InterPro" id="IPR013826">
    <property type="entry name" value="Topo_IA_cen_sub3"/>
</dbReference>
<dbReference type="SUPFAM" id="SSF56712">
    <property type="entry name" value="Prokaryotic type I DNA topoisomerase"/>
    <property type="match status" value="1"/>
</dbReference>
<dbReference type="InterPro" id="IPR013824">
    <property type="entry name" value="Topo_IA_cen_sub1"/>
</dbReference>
<dbReference type="CDD" id="cd03363">
    <property type="entry name" value="TOPRIM_TopoIA_TopoI"/>
    <property type="match status" value="1"/>
</dbReference>
<feature type="domain" description="Toprim" evidence="11">
    <location>
        <begin position="2"/>
        <end position="113"/>
    </location>
</feature>
<evidence type="ECO:0000313" key="14">
    <source>
        <dbReference type="Proteomes" id="UP000017937"/>
    </source>
</evidence>
<comment type="caution">
    <text evidence="10">Lacks conserved residue(s) required for the propagation of feature annotation.</text>
</comment>
<dbReference type="InterPro" id="IPR013497">
    <property type="entry name" value="Topo_IA_cen"/>
</dbReference>
<dbReference type="InterPro" id="IPR023406">
    <property type="entry name" value="Topo_IA_AS"/>
</dbReference>
<evidence type="ECO:0000256" key="4">
    <source>
        <dbReference type="ARBA" id="ARBA00022771"/>
    </source>
</evidence>
<dbReference type="Gene3D" id="1.10.290.10">
    <property type="entry name" value="Topoisomerase I, domain 4"/>
    <property type="match status" value="1"/>
</dbReference>
<dbReference type="InterPro" id="IPR028612">
    <property type="entry name" value="Topoisom_1_IA"/>
</dbReference>
<dbReference type="Gene3D" id="3.30.65.10">
    <property type="entry name" value="Bacterial Topoisomerase I, domain 1"/>
    <property type="match status" value="3"/>
</dbReference>
<dbReference type="InterPro" id="IPR013825">
    <property type="entry name" value="Topo_IA_cen_sub2"/>
</dbReference>
<comment type="subunit">
    <text evidence="10">Monomer.</text>
</comment>
<keyword evidence="3" id="KW-0479">Metal-binding</keyword>
<dbReference type="GO" id="GO:0003917">
    <property type="term" value="F:DNA topoisomerase type I (single strand cut, ATP-independent) activity"/>
    <property type="evidence" value="ECO:0007669"/>
    <property type="project" value="UniProtKB-UniRule"/>
</dbReference>
<evidence type="ECO:0000259" key="12">
    <source>
        <dbReference type="PROSITE" id="PS52039"/>
    </source>
</evidence>
<dbReference type="Pfam" id="PF01751">
    <property type="entry name" value="Toprim"/>
    <property type="match status" value="1"/>
</dbReference>
<dbReference type="SMART" id="SM00493">
    <property type="entry name" value="TOPRIM"/>
    <property type="match status" value="1"/>
</dbReference>
<dbReference type="Gene3D" id="3.40.50.140">
    <property type="match status" value="1"/>
</dbReference>
<evidence type="ECO:0000256" key="1">
    <source>
        <dbReference type="ARBA" id="ARBA00000213"/>
    </source>
</evidence>
<dbReference type="SUPFAM" id="SSF57783">
    <property type="entry name" value="Zinc beta-ribbon"/>
    <property type="match status" value="3"/>
</dbReference>
<reference evidence="13 14" key="1">
    <citation type="journal article" date="2013" name="Genome Announc.">
        <title>Draft Genome Sequence of Strain X47-2AL, a Feline Helicobacter pylori Isolate.</title>
        <authorList>
            <person name="Veyrier F.J."/>
            <person name="Ecobichon C."/>
            <person name="Boneca I.G."/>
        </authorList>
    </citation>
    <scope>NUCLEOTIDE SEQUENCE [LARGE SCALE GENOMIC DNA]</scope>
    <source>
        <strain evidence="13 14">X47-2AL</strain>
    </source>
</reference>
<dbReference type="Gene3D" id="2.70.20.10">
    <property type="entry name" value="Topoisomerase I, domain 3"/>
    <property type="match status" value="1"/>
</dbReference>
<keyword evidence="5" id="KW-0862">Zinc</keyword>
<dbReference type="CDD" id="cd00186">
    <property type="entry name" value="TOP1Ac"/>
    <property type="match status" value="1"/>
</dbReference>
<evidence type="ECO:0000256" key="10">
    <source>
        <dbReference type="HAMAP-Rule" id="MF_00952"/>
    </source>
</evidence>
<dbReference type="InterPro" id="IPR006171">
    <property type="entry name" value="TOPRIM_dom"/>
</dbReference>
<dbReference type="InterPro" id="IPR013498">
    <property type="entry name" value="Topo_IA_Znf"/>
</dbReference>
<sequence length="736" mass="83173">MKHLIIVESPAKAKTIKNFLDKNYEVIASKGHVRDLSKFALGIKIDETGFTPNYVVDKDHKELVKQIIELSKKASTTYIATDEDREGEAIGYHVACLIGGKLESYPRIVFHEITQNAILNALKTPRKIDMSKVNAQQARRFLDRIVGFKLSSLISSKITKGLSAGRVQSAALKLVIDKEREIKAFRPLTYFTLDALFESHLEAQLISYKGNKLKAQELIDEKKAQEIKNELEKESYAISSIVKKSKKSPTPPPFMTSTLQQSASSLLGFSPTKTMSIAQKLYEGVATPQGVMGVITYMRTDSLNIAKEALEEARNKILKDYGKDYLPPKAKVYSSKNKNAQEAHEAIRPTSIILEPNALKDYLKPEELKLYALIYKRFLASQMQDALFESQSVVVACEKGEFKASGRKLLFDGYYKILGNDDKDKLLPNLKENDPIKLEKLESNAHVTEPPARYSEASLIKVLESLGIGRPSTYAPTISLLQNRDYIKVEKKQISALESAFKVIEILEKHFEEIVDSKFSASLEEELDNIAQNKADYQQVLKDFYYPFMDKIEAGKKNIISQKVHEKTGQSCPKCGGELVKKNSRYGEFIACNNYPKCKYIKQTENANNEAKQELCEKCGGEMVQKFSRNGAFLACNNYPECKNTKSLKNTPNAKETIEGVKCPECGGDIALKRSKKGSFYGCNNYPKCNFLSNHKPINKRCEKCHYLMSERIYRKKKAHECIKCKERVFLEEDNG</sequence>
<comment type="caution">
    <text evidence="13">The sequence shown here is derived from an EMBL/GenBank/DDBJ whole genome shotgun (WGS) entry which is preliminary data.</text>
</comment>
<dbReference type="Pfam" id="PF01396">
    <property type="entry name" value="Zn_ribbon_Top1"/>
    <property type="match status" value="3"/>
</dbReference>
<dbReference type="Proteomes" id="UP000017937">
    <property type="component" value="Unassembled WGS sequence"/>
</dbReference>
<evidence type="ECO:0000313" key="13">
    <source>
        <dbReference type="EMBL" id="EST40164.1"/>
    </source>
</evidence>
<name>V6LH34_HELPX</name>
<dbReference type="InterPro" id="IPR034149">
    <property type="entry name" value="TOPRIM_TopoI"/>
</dbReference>
<feature type="region of interest" description="Interaction with DNA" evidence="10">
    <location>
        <begin position="163"/>
        <end position="168"/>
    </location>
</feature>
<dbReference type="InterPro" id="IPR005733">
    <property type="entry name" value="TopoI_bac-type"/>
</dbReference>
<comment type="similarity">
    <text evidence="2 10">Belongs to the type IA topoisomerase family.</text>
</comment>
<dbReference type="GO" id="GO:0008270">
    <property type="term" value="F:zinc ion binding"/>
    <property type="evidence" value="ECO:0007669"/>
    <property type="project" value="UniProtKB-KW"/>
</dbReference>
<feature type="site" description="Interaction with DNA" evidence="10">
    <location>
        <position position="140"/>
    </location>
</feature>
<dbReference type="GO" id="GO:0006265">
    <property type="term" value="P:DNA topological change"/>
    <property type="evidence" value="ECO:0007669"/>
    <property type="project" value="UniProtKB-UniRule"/>
</dbReference>